<evidence type="ECO:0000313" key="2">
    <source>
        <dbReference type="EMBL" id="PWC29552.1"/>
    </source>
</evidence>
<comment type="similarity">
    <text evidence="1">Belongs to the UPF0065 (bug) family.</text>
</comment>
<dbReference type="PROSITE" id="PS51318">
    <property type="entry name" value="TAT"/>
    <property type="match status" value="1"/>
</dbReference>
<dbReference type="Proteomes" id="UP000245048">
    <property type="component" value="Unassembled WGS sequence"/>
</dbReference>
<dbReference type="EMBL" id="PDOA01000003">
    <property type="protein sequence ID" value="PWC29552.1"/>
    <property type="molecule type" value="Genomic_DNA"/>
</dbReference>
<gene>
    <name evidence="2" type="ORF">CR165_06295</name>
</gene>
<dbReference type="Pfam" id="PF03401">
    <property type="entry name" value="TctC"/>
    <property type="match status" value="1"/>
</dbReference>
<dbReference type="PANTHER" id="PTHR42928">
    <property type="entry name" value="TRICARBOXYLATE-BINDING PROTEIN"/>
    <property type="match status" value="1"/>
</dbReference>
<comment type="caution">
    <text evidence="2">The sequence shown here is derived from an EMBL/GenBank/DDBJ whole genome shotgun (WGS) entry which is preliminary data.</text>
</comment>
<evidence type="ECO:0000256" key="1">
    <source>
        <dbReference type="ARBA" id="ARBA00006987"/>
    </source>
</evidence>
<dbReference type="SUPFAM" id="SSF53850">
    <property type="entry name" value="Periplasmic binding protein-like II"/>
    <property type="match status" value="1"/>
</dbReference>
<dbReference type="AlphaFoldDB" id="A0A2U1V6N7"/>
<dbReference type="PIRSF" id="PIRSF017082">
    <property type="entry name" value="YflP"/>
    <property type="match status" value="1"/>
</dbReference>
<organism evidence="2 3">
    <name type="scientific">Teichococcus aestuarii</name>
    <dbReference type="NCBI Taxonomy" id="568898"/>
    <lineage>
        <taxon>Bacteria</taxon>
        <taxon>Pseudomonadati</taxon>
        <taxon>Pseudomonadota</taxon>
        <taxon>Alphaproteobacteria</taxon>
        <taxon>Acetobacterales</taxon>
        <taxon>Roseomonadaceae</taxon>
        <taxon>Roseomonas</taxon>
    </lineage>
</organism>
<dbReference type="RefSeq" id="WP_109516125.1">
    <property type="nucleotide sequence ID" value="NZ_PDOA01000003.1"/>
</dbReference>
<dbReference type="InterPro" id="IPR006311">
    <property type="entry name" value="TAT_signal"/>
</dbReference>
<dbReference type="CDD" id="cd13578">
    <property type="entry name" value="PBP2_Bug27"/>
    <property type="match status" value="1"/>
</dbReference>
<keyword evidence="3" id="KW-1185">Reference proteome</keyword>
<evidence type="ECO:0000313" key="3">
    <source>
        <dbReference type="Proteomes" id="UP000245048"/>
    </source>
</evidence>
<name>A0A2U1V6N7_9PROT</name>
<proteinExistence type="inferred from homology"/>
<dbReference type="PANTHER" id="PTHR42928:SF5">
    <property type="entry name" value="BLR1237 PROTEIN"/>
    <property type="match status" value="1"/>
</dbReference>
<protein>
    <submittedName>
        <fullName evidence="2">MFS transporter</fullName>
    </submittedName>
</protein>
<sequence length="333" mass="34636">MPSSFTPGLPRRQALTLGAAGLAALAPGGGARAEAWPARPIRIVVPYAPGGTTDIAARLVGEQLSRRLGQPVVIENRPGANSILGAGVVASSPPDGYSFVMVIGAHAANATLFKGRLPFDPVADFAPVSHVVSAPLILAGSGKMRPRTLPELLAEAKAKPGALNFGSSGIGAAAHLTMEDLQARTGTRLVHVPYRGTQPALQDLIAGNISAMFDTYSTLRPQFEAGNARPLAIASAARPPFAPDIPTFAEAGVPDFVSSTWCLLLAPARTPPEIVRRVSTEIAAIVREPATVRNLEGMGFETVGGTPEEAGRFLEAEIARWAAVIRAANVQVE</sequence>
<dbReference type="OrthoDB" id="7250553at2"/>
<dbReference type="Gene3D" id="3.40.190.10">
    <property type="entry name" value="Periplasmic binding protein-like II"/>
    <property type="match status" value="1"/>
</dbReference>
<dbReference type="Gene3D" id="3.40.190.150">
    <property type="entry name" value="Bordetella uptake gene, domain 1"/>
    <property type="match status" value="1"/>
</dbReference>
<reference evidence="3" key="1">
    <citation type="submission" date="2017-10" db="EMBL/GenBank/DDBJ databases">
        <authorList>
            <person name="Toshchakov S.V."/>
            <person name="Goeva M.A."/>
        </authorList>
    </citation>
    <scope>NUCLEOTIDE SEQUENCE [LARGE SCALE GENOMIC DNA]</scope>
    <source>
        <strain evidence="3">JR1/69-1-13</strain>
    </source>
</reference>
<accession>A0A2U1V6N7</accession>
<dbReference type="InterPro" id="IPR005064">
    <property type="entry name" value="BUG"/>
</dbReference>
<dbReference type="InterPro" id="IPR042100">
    <property type="entry name" value="Bug_dom1"/>
</dbReference>